<name>A0ABS2HHH5_9VIBR</name>
<dbReference type="Pfam" id="PF03476">
    <property type="entry name" value="MOSC_N"/>
    <property type="match status" value="1"/>
</dbReference>
<sequence>MLAEIHVYPIKSTKGVPLAHAKVETQGIQDDRRYLIADLQGRMVTGRKFPHLVNVTAQVSHQGLSVTSPGKEALHLNKQDFVRSPVEAKVWSDRFTAYSTTDAANAWFSEIIGKPVQLLYCGEQSERFRESLATNVSFADGYPLLLISRASLKELNRRCSEKIDMQQFRTNLVVECNEPFEEDSWKKIRIGDVVFEVSKPCERCVFTTVSPTEGVFAPSKEPIKTLKTFRADDRGRVFFGQNVVALNEGMITMGDEVEVLEYHPPAHYPDKDK</sequence>
<reference evidence="2 3" key="1">
    <citation type="submission" date="2021-02" db="EMBL/GenBank/DDBJ databases">
        <authorList>
            <person name="Park J.-S."/>
        </authorList>
    </citation>
    <scope>NUCLEOTIDE SEQUENCE [LARGE SCALE GENOMIC DNA]</scope>
    <source>
        <strain evidence="2 3">188UL20-2</strain>
    </source>
</reference>
<dbReference type="PANTHER" id="PTHR14237">
    <property type="entry name" value="MOLYBDOPTERIN COFACTOR SULFURASE MOSC"/>
    <property type="match status" value="1"/>
</dbReference>
<dbReference type="RefSeq" id="WP_205158532.1">
    <property type="nucleotide sequence ID" value="NZ_JAFEUM010000004.1"/>
</dbReference>
<feature type="domain" description="MOSC" evidence="1">
    <location>
        <begin position="116"/>
        <end position="260"/>
    </location>
</feature>
<comment type="caution">
    <text evidence="2">The sequence shown here is derived from an EMBL/GenBank/DDBJ whole genome shotgun (WGS) entry which is preliminary data.</text>
</comment>
<dbReference type="InterPro" id="IPR011037">
    <property type="entry name" value="Pyrv_Knase-like_insert_dom_sf"/>
</dbReference>
<evidence type="ECO:0000313" key="3">
    <source>
        <dbReference type="Proteomes" id="UP000809621"/>
    </source>
</evidence>
<dbReference type="InterPro" id="IPR005303">
    <property type="entry name" value="MOCOS_middle"/>
</dbReference>
<evidence type="ECO:0000313" key="2">
    <source>
        <dbReference type="EMBL" id="MBM7036975.1"/>
    </source>
</evidence>
<dbReference type="PANTHER" id="PTHR14237:SF19">
    <property type="entry name" value="MITOCHONDRIAL AMIDOXIME REDUCING COMPONENT 1"/>
    <property type="match status" value="1"/>
</dbReference>
<dbReference type="EMBL" id="JAFEUM010000004">
    <property type="protein sequence ID" value="MBM7036975.1"/>
    <property type="molecule type" value="Genomic_DNA"/>
</dbReference>
<dbReference type="SUPFAM" id="SSF141673">
    <property type="entry name" value="MOSC N-terminal domain-like"/>
    <property type="match status" value="1"/>
</dbReference>
<dbReference type="Pfam" id="PF03473">
    <property type="entry name" value="MOSC"/>
    <property type="match status" value="1"/>
</dbReference>
<organism evidence="2 3">
    <name type="scientific">Vibrio ulleungensis</name>
    <dbReference type="NCBI Taxonomy" id="2807619"/>
    <lineage>
        <taxon>Bacteria</taxon>
        <taxon>Pseudomonadati</taxon>
        <taxon>Pseudomonadota</taxon>
        <taxon>Gammaproteobacteria</taxon>
        <taxon>Vibrionales</taxon>
        <taxon>Vibrionaceae</taxon>
        <taxon>Vibrio</taxon>
    </lineage>
</organism>
<keyword evidence="3" id="KW-1185">Reference proteome</keyword>
<accession>A0ABS2HHH5</accession>
<evidence type="ECO:0000259" key="1">
    <source>
        <dbReference type="PROSITE" id="PS51340"/>
    </source>
</evidence>
<dbReference type="PROSITE" id="PS51340">
    <property type="entry name" value="MOSC"/>
    <property type="match status" value="1"/>
</dbReference>
<gene>
    <name evidence="2" type="ORF">JQC93_11235</name>
</gene>
<protein>
    <submittedName>
        <fullName evidence="2">MOSC domain-containing protein</fullName>
    </submittedName>
</protein>
<proteinExistence type="predicted"/>
<dbReference type="Proteomes" id="UP000809621">
    <property type="component" value="Unassembled WGS sequence"/>
</dbReference>
<dbReference type="SUPFAM" id="SSF50800">
    <property type="entry name" value="PK beta-barrel domain-like"/>
    <property type="match status" value="1"/>
</dbReference>
<dbReference type="InterPro" id="IPR005302">
    <property type="entry name" value="MoCF_Sase_C"/>
</dbReference>